<dbReference type="EMBL" id="LJQG01000115">
    <property type="protein sequence ID" value="KPX20707.1"/>
    <property type="molecule type" value="Genomic_DNA"/>
</dbReference>
<evidence type="ECO:0000256" key="1">
    <source>
        <dbReference type="SAM" id="MobiDB-lite"/>
    </source>
</evidence>
<reference evidence="2 3" key="1">
    <citation type="submission" date="2015-09" db="EMBL/GenBank/DDBJ databases">
        <title>Genome announcement of multiple Pseudomonas syringae strains.</title>
        <authorList>
            <person name="Thakur S."/>
            <person name="Wang P.W."/>
            <person name="Gong Y."/>
            <person name="Weir B.S."/>
            <person name="Guttman D.S."/>
        </authorList>
    </citation>
    <scope>NUCLEOTIDE SEQUENCE [LARGE SCALE GENOMIC DNA]</scope>
    <source>
        <strain evidence="2 3">ICMP9150</strain>
    </source>
</reference>
<dbReference type="AlphaFoldDB" id="A0A0P9Q880"/>
<proteinExistence type="predicted"/>
<dbReference type="Proteomes" id="UP000050346">
    <property type="component" value="Unassembled WGS sequence"/>
</dbReference>
<evidence type="ECO:0000313" key="3">
    <source>
        <dbReference type="Proteomes" id="UP000050346"/>
    </source>
</evidence>
<feature type="compositionally biased region" description="Basic and acidic residues" evidence="1">
    <location>
        <begin position="271"/>
        <end position="288"/>
    </location>
</feature>
<dbReference type="PATRIC" id="fig|235272.12.peg.1248"/>
<evidence type="ECO:0000313" key="2">
    <source>
        <dbReference type="EMBL" id="KPX20707.1"/>
    </source>
</evidence>
<organism evidence="2 3">
    <name type="scientific">Pseudomonas amygdali pv. dendropanacis</name>
    <dbReference type="NCBI Taxonomy" id="235272"/>
    <lineage>
        <taxon>Bacteria</taxon>
        <taxon>Pseudomonadati</taxon>
        <taxon>Pseudomonadota</taxon>
        <taxon>Gammaproteobacteria</taxon>
        <taxon>Pseudomonadales</taxon>
        <taxon>Pseudomonadaceae</taxon>
        <taxon>Pseudomonas</taxon>
        <taxon>Pseudomonas amygdali</taxon>
    </lineage>
</organism>
<feature type="region of interest" description="Disordered" evidence="1">
    <location>
        <begin position="262"/>
        <end position="288"/>
    </location>
</feature>
<name>A0A0P9Q880_PSEA0</name>
<comment type="caution">
    <text evidence="2">The sequence shown here is derived from an EMBL/GenBank/DDBJ whole genome shotgun (WGS) entry which is preliminary data.</text>
</comment>
<dbReference type="SUPFAM" id="SSF48056">
    <property type="entry name" value="Di-copper centre-containing domain"/>
    <property type="match status" value="1"/>
</dbReference>
<dbReference type="InterPro" id="IPR008922">
    <property type="entry name" value="Di-copper_centre_dom_sf"/>
</dbReference>
<protein>
    <submittedName>
        <fullName evidence="2">Pyoverdine biosynthesis related protein</fullName>
    </submittedName>
</protein>
<accession>A0A0P9Q880</accession>
<sequence length="566" mass="64649">MCLPGLRSSLDNGCLGAGTGRVMTISRRGFIAGLALTGAAVPAAYYAHREFTRVEEPVTPGEATAGPADTSTQRLADKLRGVWTLRFEGRDAGLADAPLEGLEMFLDIAPRGRGLRGYIDTPEQLRSDAQPRFRVIGDLQPANAAKLYLRVMDGHAGNDPHSDTPDYEFSLTLDEVWGAFGNAGSGTLSGRIERLDRPLALPELENRLIAIKQVFPEARERVGLSPPFLAWLVSKEHRLFHQLWHASRDKWHKLPEDKRNALRGIGWQPGPREKERDARGPHKDRNGSGEDFFYMHRHMLIQARKIQDLPSWPRFPLPQPALERDRLGFARYFDNHDGCSLPPNWLAQGDEEYTQLVSDIKSHETFHTHFQVWESQYRDPRFLSKLTLGQFGSQVELELHDWLHMRWASVARDPANGQPVPMARRSDDFAERWFEPENDFLADPFSSHVNPVFWMFHGWIDDRIDDWFRAHERFHPGEVKRLEVNGVPWFAAGRWVEVSDPWLGPETHGCSTVPGQAAGTTMEMDPEVMKLALRITFAADDKLSNLLRRVPRRPWYARNLLPERWF</sequence>
<gene>
    <name evidence="2" type="ORF">ALO71_04422</name>
</gene>